<evidence type="ECO:0000256" key="2">
    <source>
        <dbReference type="ARBA" id="ARBA00012104"/>
    </source>
</evidence>
<evidence type="ECO:0000256" key="1">
    <source>
        <dbReference type="ARBA" id="ARBA00008805"/>
    </source>
</evidence>
<accession>A0ABY8EMQ9</accession>
<protein>
    <recommendedName>
        <fullName evidence="2">pyridoxal kinase</fullName>
        <ecNumber evidence="2">2.7.1.35</ecNumber>
    </recommendedName>
</protein>
<keyword evidence="9" id="KW-1185">Reference proteome</keyword>
<dbReference type="Proteomes" id="UP000818624">
    <property type="component" value="Chromosome 1"/>
</dbReference>
<keyword evidence="3 8" id="KW-0808">Transferase</keyword>
<evidence type="ECO:0000256" key="4">
    <source>
        <dbReference type="ARBA" id="ARBA00022741"/>
    </source>
</evidence>
<evidence type="ECO:0000256" key="3">
    <source>
        <dbReference type="ARBA" id="ARBA00022679"/>
    </source>
</evidence>
<keyword evidence="4" id="KW-0547">Nucleotide-binding</keyword>
<evidence type="ECO:0000313" key="9">
    <source>
        <dbReference type="Proteomes" id="UP000818624"/>
    </source>
</evidence>
<evidence type="ECO:0000256" key="6">
    <source>
        <dbReference type="ARBA" id="ARBA00022840"/>
    </source>
</evidence>
<evidence type="ECO:0000259" key="7">
    <source>
        <dbReference type="Pfam" id="PF08543"/>
    </source>
</evidence>
<dbReference type="PANTHER" id="PTHR10534:SF2">
    <property type="entry name" value="PYRIDOXAL KINASE"/>
    <property type="match status" value="1"/>
</dbReference>
<dbReference type="InterPro" id="IPR013749">
    <property type="entry name" value="PM/HMP-P_kinase-1"/>
</dbReference>
<dbReference type="EC" id="2.7.1.35" evidence="2"/>
<reference evidence="8 9" key="1">
    <citation type="journal article" date="2020" name="Elife">
        <title>Loss of centromere function drives karyotype evolution in closely related Malassezia species.</title>
        <authorList>
            <person name="Sankaranarayanan S.R."/>
            <person name="Ianiri G."/>
            <person name="Coelho M.A."/>
            <person name="Reza M.H."/>
            <person name="Thimmappa B.C."/>
            <person name="Ganguly P."/>
            <person name="Vadnala R.N."/>
            <person name="Sun S."/>
            <person name="Siddharthan R."/>
            <person name="Tellgren-Roth C."/>
            <person name="Dawson T.L."/>
            <person name="Heitman J."/>
            <person name="Sanyal K."/>
        </authorList>
    </citation>
    <scope>NUCLEOTIDE SEQUENCE [LARGE SCALE GENOMIC DNA]</scope>
    <source>
        <strain evidence="8">CBS14141</strain>
    </source>
</reference>
<organism evidence="8 9">
    <name type="scientific">Malassezia furfur</name>
    <name type="common">Pityriasis versicolor infection agent</name>
    <name type="synonym">Pityrosporum furfur</name>
    <dbReference type="NCBI Taxonomy" id="55194"/>
    <lineage>
        <taxon>Eukaryota</taxon>
        <taxon>Fungi</taxon>
        <taxon>Dikarya</taxon>
        <taxon>Basidiomycota</taxon>
        <taxon>Ustilaginomycotina</taxon>
        <taxon>Malasseziomycetes</taxon>
        <taxon>Malasseziales</taxon>
        <taxon>Malasseziaceae</taxon>
        <taxon>Malassezia</taxon>
    </lineage>
</organism>
<evidence type="ECO:0000256" key="5">
    <source>
        <dbReference type="ARBA" id="ARBA00022777"/>
    </source>
</evidence>
<dbReference type="CDD" id="cd01173">
    <property type="entry name" value="pyridoxal_pyridoxamine_kinase"/>
    <property type="match status" value="1"/>
</dbReference>
<dbReference type="SUPFAM" id="SSF53613">
    <property type="entry name" value="Ribokinase-like"/>
    <property type="match status" value="1"/>
</dbReference>
<dbReference type="Gene3D" id="3.40.1190.20">
    <property type="match status" value="1"/>
</dbReference>
<dbReference type="InterPro" id="IPR029056">
    <property type="entry name" value="Ribokinase-like"/>
</dbReference>
<feature type="domain" description="Pyridoxamine kinase/Phosphomethylpyrimidine kinase" evidence="7">
    <location>
        <begin position="81"/>
        <end position="172"/>
    </location>
</feature>
<comment type="similarity">
    <text evidence="1">Belongs to the pyridoxine kinase family.</text>
</comment>
<sequence>MPGNRAATFPCQLLGWDVDAVNTVQFSNHTGYGRWGGLRFDAAHLADVFSNMDRNKLLRHNRLLTGYTPSPEALGEVEKLIRAQREKNPHMVYLLDPVMGDMDRGMYVNPDVLPIYRRMLHLASIICPNQFEAQVLSGIEIRSIETLKAALTKLHDEYQVPHVLITSLELSKDDLNAIGAMPSMPDGKPAMLLVGSTWNADTKELQPWFLQFPSLGEYFSGVGDLFSALTVARFMEYEEDVPAPARAAYDGYGAPVEGECTLPIARAVTLAVASLQQVLIRTARAMEILGEQEGLDPLQPSHLASEEDRVKIMRMRELRIIQSADDILRPQVLYRPRWTAPLASTASST</sequence>
<evidence type="ECO:0000313" key="8">
    <source>
        <dbReference type="EMBL" id="WFD46813.1"/>
    </source>
</evidence>
<dbReference type="PANTHER" id="PTHR10534">
    <property type="entry name" value="PYRIDOXAL KINASE"/>
    <property type="match status" value="1"/>
</dbReference>
<keyword evidence="5 8" id="KW-0418">Kinase</keyword>
<dbReference type="GO" id="GO:0008478">
    <property type="term" value="F:pyridoxal kinase activity"/>
    <property type="evidence" value="ECO:0007669"/>
    <property type="project" value="UniProtKB-EC"/>
</dbReference>
<gene>
    <name evidence="8" type="primary">BUD16</name>
    <name evidence="8" type="ORF">GLX27_001455</name>
</gene>
<keyword evidence="6" id="KW-0067">ATP-binding</keyword>
<dbReference type="EMBL" id="CP046234">
    <property type="protein sequence ID" value="WFD46813.1"/>
    <property type="molecule type" value="Genomic_DNA"/>
</dbReference>
<dbReference type="NCBIfam" id="TIGR00687">
    <property type="entry name" value="pyridox_kin"/>
    <property type="match status" value="1"/>
</dbReference>
<dbReference type="Pfam" id="PF08543">
    <property type="entry name" value="Phos_pyr_kin"/>
    <property type="match status" value="1"/>
</dbReference>
<proteinExistence type="inferred from homology"/>
<dbReference type="InterPro" id="IPR004625">
    <property type="entry name" value="PyrdxlKinase"/>
</dbReference>
<name>A0ABY8EMQ9_MALFU</name>